<dbReference type="Pfam" id="PF01541">
    <property type="entry name" value="GIY-YIG"/>
    <property type="match status" value="1"/>
</dbReference>
<evidence type="ECO:0000313" key="3">
    <source>
        <dbReference type="Proteomes" id="UP000034954"/>
    </source>
</evidence>
<dbReference type="PANTHER" id="PTHR30562">
    <property type="entry name" value="UVRC/OXIDOREDUCTASE"/>
    <property type="match status" value="1"/>
</dbReference>
<dbReference type="Gene3D" id="3.40.1440.10">
    <property type="entry name" value="GIY-YIG endonuclease"/>
    <property type="match status" value="1"/>
</dbReference>
<dbReference type="InterPro" id="IPR047296">
    <property type="entry name" value="GIY-YIG_UvrC_Cho"/>
</dbReference>
<evidence type="ECO:0000313" key="2">
    <source>
        <dbReference type="EMBL" id="KKO20159.1"/>
    </source>
</evidence>
<protein>
    <submittedName>
        <fullName evidence="2">Excinuclease ABC subunit C</fullName>
    </submittedName>
</protein>
<dbReference type="InterPro" id="IPR050066">
    <property type="entry name" value="UvrABC_protein_C"/>
</dbReference>
<proteinExistence type="predicted"/>
<name>A0A0M2V094_9BACT</name>
<reference evidence="2 3" key="1">
    <citation type="journal article" date="2013" name="BMC Microbiol.">
        <title>Identification of the type II cytochrome c maturation pathway in anammox bacteria by comparative genomics.</title>
        <authorList>
            <person name="Ferousi C."/>
            <person name="Speth D.R."/>
            <person name="Reimann J."/>
            <person name="Op den Camp H.J."/>
            <person name="Allen J.W."/>
            <person name="Keltjens J.T."/>
            <person name="Jetten M.S."/>
        </authorList>
    </citation>
    <scope>NUCLEOTIDE SEQUENCE [LARGE SCALE GENOMIC DNA]</scope>
    <source>
        <strain evidence="2">RU1</strain>
    </source>
</reference>
<dbReference type="InterPro" id="IPR012337">
    <property type="entry name" value="RNaseH-like_sf"/>
</dbReference>
<evidence type="ECO:0000259" key="1">
    <source>
        <dbReference type="PROSITE" id="PS50164"/>
    </source>
</evidence>
<dbReference type="AlphaFoldDB" id="A0A0M2V094"/>
<dbReference type="SUPFAM" id="SSF82771">
    <property type="entry name" value="GIY-YIG endonuclease"/>
    <property type="match status" value="1"/>
</dbReference>
<organism evidence="2 3">
    <name type="scientific">Candidatus Brocadia fulgida</name>
    <dbReference type="NCBI Taxonomy" id="380242"/>
    <lineage>
        <taxon>Bacteria</taxon>
        <taxon>Pseudomonadati</taxon>
        <taxon>Planctomycetota</taxon>
        <taxon>Candidatus Brocadiia</taxon>
        <taxon>Candidatus Brocadiales</taxon>
        <taxon>Candidatus Brocadiaceae</taxon>
        <taxon>Candidatus Brocadia</taxon>
    </lineage>
</organism>
<feature type="domain" description="GIY-YIG" evidence="1">
    <location>
        <begin position="273"/>
        <end position="352"/>
    </location>
</feature>
<dbReference type="InterPro" id="IPR000305">
    <property type="entry name" value="GIY-YIG_endonuc"/>
</dbReference>
<dbReference type="InterPro" id="IPR035901">
    <property type="entry name" value="GIY-YIG_endonuc_sf"/>
</dbReference>
<dbReference type="GO" id="GO:0003676">
    <property type="term" value="F:nucleic acid binding"/>
    <property type="evidence" value="ECO:0007669"/>
    <property type="project" value="InterPro"/>
</dbReference>
<dbReference type="CDD" id="cd10434">
    <property type="entry name" value="GIY-YIG_UvrC_Cho"/>
    <property type="match status" value="1"/>
</dbReference>
<dbReference type="PROSITE" id="PS50164">
    <property type="entry name" value="GIY_YIG"/>
    <property type="match status" value="1"/>
</dbReference>
<accession>A0A0M2V094</accession>
<dbReference type="Gene3D" id="3.30.420.10">
    <property type="entry name" value="Ribonuclease H-like superfamily/Ribonuclease H"/>
    <property type="match status" value="1"/>
</dbReference>
<dbReference type="PANTHER" id="PTHR30562:SF1">
    <property type="entry name" value="UVRABC SYSTEM PROTEIN C"/>
    <property type="match status" value="1"/>
</dbReference>
<dbReference type="GO" id="GO:0009380">
    <property type="term" value="C:excinuclease repair complex"/>
    <property type="evidence" value="ECO:0007669"/>
    <property type="project" value="TreeGrafter"/>
</dbReference>
<dbReference type="Proteomes" id="UP000034954">
    <property type="component" value="Unassembled WGS sequence"/>
</dbReference>
<dbReference type="InterPro" id="IPR036397">
    <property type="entry name" value="RNaseH_sf"/>
</dbReference>
<comment type="caution">
    <text evidence="2">The sequence shown here is derived from an EMBL/GenBank/DDBJ whole genome shotgun (WGS) entry which is preliminary data.</text>
</comment>
<dbReference type="SUPFAM" id="SSF53098">
    <property type="entry name" value="Ribonuclease H-like"/>
    <property type="match status" value="1"/>
</dbReference>
<dbReference type="GO" id="GO:0006289">
    <property type="term" value="P:nucleotide-excision repair"/>
    <property type="evidence" value="ECO:0007669"/>
    <property type="project" value="InterPro"/>
</dbReference>
<keyword evidence="3" id="KW-1185">Reference proteome</keyword>
<sequence>MRDKIYAYLKSQETGATSSELVEQVLKIKGASPRISEALIQTAVAGDRRFTTDEHHHWKIAERGGTPLPEAEFVLLSSVMVDTAERSKTIVEVSAQRMRNDTVTDRLHLCIRPGVSAESSIRLPPDFAQEIRDGVSAEKAACSLAQFFGEAVLVGYDIQPVIHQINTMLHALHKTIENPSLCLRSLTKKLMPNLQQKSLDDIAAHFKLPILDVRRSEKEIDVIADIFSRYKDLLKAQGFDTVEAVLEFQYPHIEHVDFSRYAFDKYFLLSIPQKPGVYMMKDKDDAIIYLGKAKNLRARVSSYFWNTADRLQKITNLLRDVHRIEYEVTGSELAAMLMEYRLIQQYRPRLNQQTEVHERPARYGRLKNFIAILPSSAEASLDLFFIREGLPLKQYEVLKDAINLSEVEKILDTMYYDEGTQDRSSGRANGWKNNRNDRLPARIENGETDIVLSWLEANKDSVNYINTDTVCTKKACLELIKDYIRDEETPQKKHFRMK</sequence>
<dbReference type="SMART" id="SM00465">
    <property type="entry name" value="GIYc"/>
    <property type="match status" value="1"/>
</dbReference>
<dbReference type="EMBL" id="LAQJ01000122">
    <property type="protein sequence ID" value="KKO20159.1"/>
    <property type="molecule type" value="Genomic_DNA"/>
</dbReference>
<gene>
    <name evidence="2" type="ORF">BROFUL_01118</name>
</gene>